<evidence type="ECO:0000313" key="3">
    <source>
        <dbReference type="Proteomes" id="UP000600918"/>
    </source>
</evidence>
<comment type="caution">
    <text evidence="2">The sequence shown here is derived from an EMBL/GenBank/DDBJ whole genome shotgun (WGS) entry which is preliminary data.</text>
</comment>
<dbReference type="AlphaFoldDB" id="A0A834UEX7"/>
<protein>
    <submittedName>
        <fullName evidence="2">Uncharacterized protein</fullName>
    </submittedName>
</protein>
<reference evidence="2" key="1">
    <citation type="journal article" date="2020" name="G3 (Bethesda)">
        <title>High-Quality Assemblies for Three Invasive Social Wasps from the &lt;i&gt;Vespula&lt;/i&gt; Genus.</title>
        <authorList>
            <person name="Harrop T.W.R."/>
            <person name="Guhlin J."/>
            <person name="McLaughlin G.M."/>
            <person name="Permina E."/>
            <person name="Stockwell P."/>
            <person name="Gilligan J."/>
            <person name="Le Lec M.F."/>
            <person name="Gruber M.A.M."/>
            <person name="Quinn O."/>
            <person name="Lovegrove M."/>
            <person name="Duncan E.J."/>
            <person name="Remnant E.J."/>
            <person name="Van Eeckhoven J."/>
            <person name="Graham B."/>
            <person name="Knapp R.A."/>
            <person name="Langford K.W."/>
            <person name="Kronenberg Z."/>
            <person name="Press M.O."/>
            <person name="Eacker S.M."/>
            <person name="Wilson-Rankin E.E."/>
            <person name="Purcell J."/>
            <person name="Lester P.J."/>
            <person name="Dearden P.K."/>
        </authorList>
    </citation>
    <scope>NUCLEOTIDE SEQUENCE</scope>
    <source>
        <strain evidence="2">Volc-1</strain>
    </source>
</reference>
<accession>A0A834UEX7</accession>
<dbReference type="Proteomes" id="UP000600918">
    <property type="component" value="Unassembled WGS sequence"/>
</dbReference>
<dbReference type="EMBL" id="JACSDY010000002">
    <property type="protein sequence ID" value="KAF7435037.1"/>
    <property type="molecule type" value="Genomic_DNA"/>
</dbReference>
<sequence>MPQKNYFPDKEVYLDETFDIDDDYIYTTSIAQELVAEVKPQSATPVQSQTELTMHQAPSDLNKDPTMHLSRIVLFIFQWPT</sequence>
<feature type="region of interest" description="Disordered" evidence="1">
    <location>
        <begin position="41"/>
        <end position="63"/>
    </location>
</feature>
<evidence type="ECO:0000256" key="1">
    <source>
        <dbReference type="SAM" id="MobiDB-lite"/>
    </source>
</evidence>
<keyword evidence="3" id="KW-1185">Reference proteome</keyword>
<feature type="compositionally biased region" description="Polar residues" evidence="1">
    <location>
        <begin position="41"/>
        <end position="53"/>
    </location>
</feature>
<organism evidence="2 3">
    <name type="scientific">Vespula pensylvanica</name>
    <name type="common">Western yellow jacket</name>
    <name type="synonym">Wasp</name>
    <dbReference type="NCBI Taxonomy" id="30213"/>
    <lineage>
        <taxon>Eukaryota</taxon>
        <taxon>Metazoa</taxon>
        <taxon>Ecdysozoa</taxon>
        <taxon>Arthropoda</taxon>
        <taxon>Hexapoda</taxon>
        <taxon>Insecta</taxon>
        <taxon>Pterygota</taxon>
        <taxon>Neoptera</taxon>
        <taxon>Endopterygota</taxon>
        <taxon>Hymenoptera</taxon>
        <taxon>Apocrita</taxon>
        <taxon>Aculeata</taxon>
        <taxon>Vespoidea</taxon>
        <taxon>Vespidae</taxon>
        <taxon>Vespinae</taxon>
        <taxon>Vespula</taxon>
    </lineage>
</organism>
<name>A0A834UEX7_VESPE</name>
<gene>
    <name evidence="2" type="ORF">H0235_003228</name>
</gene>
<proteinExistence type="predicted"/>
<evidence type="ECO:0000313" key="2">
    <source>
        <dbReference type="EMBL" id="KAF7435037.1"/>
    </source>
</evidence>